<dbReference type="InterPro" id="IPR050508">
    <property type="entry name" value="Methyltransf_Superfamily"/>
</dbReference>
<dbReference type="EMBL" id="QUNO01000008">
    <property type="protein sequence ID" value="REH44601.1"/>
    <property type="molecule type" value="Genomic_DNA"/>
</dbReference>
<keyword evidence="2" id="KW-0489">Methyltransferase</keyword>
<keyword evidence="3" id="KW-1185">Reference proteome</keyword>
<dbReference type="InterPro" id="IPR029063">
    <property type="entry name" value="SAM-dependent_MTases_sf"/>
</dbReference>
<dbReference type="Pfam" id="PF08241">
    <property type="entry name" value="Methyltransf_11"/>
    <property type="match status" value="1"/>
</dbReference>
<protein>
    <submittedName>
        <fullName evidence="2">Methyltransferase family protein</fullName>
    </submittedName>
</protein>
<organism evidence="2 3">
    <name type="scientific">Kutzneria buriramensis</name>
    <dbReference type="NCBI Taxonomy" id="1045776"/>
    <lineage>
        <taxon>Bacteria</taxon>
        <taxon>Bacillati</taxon>
        <taxon>Actinomycetota</taxon>
        <taxon>Actinomycetes</taxon>
        <taxon>Pseudonocardiales</taxon>
        <taxon>Pseudonocardiaceae</taxon>
        <taxon>Kutzneria</taxon>
    </lineage>
</organism>
<reference evidence="2 3" key="1">
    <citation type="submission" date="2018-08" db="EMBL/GenBank/DDBJ databases">
        <title>Genomic Encyclopedia of Archaeal and Bacterial Type Strains, Phase II (KMG-II): from individual species to whole genera.</title>
        <authorList>
            <person name="Goeker M."/>
        </authorList>
    </citation>
    <scope>NUCLEOTIDE SEQUENCE [LARGE SCALE GENOMIC DNA]</scope>
    <source>
        <strain evidence="2 3">DSM 45791</strain>
    </source>
</reference>
<evidence type="ECO:0000259" key="1">
    <source>
        <dbReference type="Pfam" id="PF08241"/>
    </source>
</evidence>
<dbReference type="CDD" id="cd02440">
    <property type="entry name" value="AdoMet_MTases"/>
    <property type="match status" value="1"/>
</dbReference>
<name>A0A3E0HFU4_9PSEU</name>
<accession>A0A3E0HFU4</accession>
<dbReference type="GO" id="GO:0032259">
    <property type="term" value="P:methylation"/>
    <property type="evidence" value="ECO:0007669"/>
    <property type="project" value="UniProtKB-KW"/>
</dbReference>
<dbReference type="InterPro" id="IPR013216">
    <property type="entry name" value="Methyltransf_11"/>
</dbReference>
<dbReference type="GO" id="GO:0008757">
    <property type="term" value="F:S-adenosylmethionine-dependent methyltransferase activity"/>
    <property type="evidence" value="ECO:0007669"/>
    <property type="project" value="InterPro"/>
</dbReference>
<evidence type="ECO:0000313" key="2">
    <source>
        <dbReference type="EMBL" id="REH44601.1"/>
    </source>
</evidence>
<evidence type="ECO:0000313" key="3">
    <source>
        <dbReference type="Proteomes" id="UP000256269"/>
    </source>
</evidence>
<dbReference type="PANTHER" id="PTHR42912:SF93">
    <property type="entry name" value="N6-ADENOSINE-METHYLTRANSFERASE TMT1A"/>
    <property type="match status" value="1"/>
</dbReference>
<dbReference type="SUPFAM" id="SSF53335">
    <property type="entry name" value="S-adenosyl-L-methionine-dependent methyltransferases"/>
    <property type="match status" value="1"/>
</dbReference>
<sequence>MPMNLMHRRICASRDWARQVREQKLPWSLAGVELGADLLEIGPGFGATTRVLVDMAPNVTAVEVDEKSARDLRAEFDGRATILHGDGSRLSLPDNDFSSVVCFTMLHHVPTRQMQDGIFAEAFRVLRPGGVFAGSDSRLSLRFRLLHIGDTMNVVDPDELPERLRRAGFEDVEVTVKEGVFKFRATKSVAPSR</sequence>
<dbReference type="RefSeq" id="WP_116176550.1">
    <property type="nucleotide sequence ID" value="NZ_CP144375.1"/>
</dbReference>
<comment type="caution">
    <text evidence="2">The sequence shown here is derived from an EMBL/GenBank/DDBJ whole genome shotgun (WGS) entry which is preliminary data.</text>
</comment>
<dbReference type="Gene3D" id="3.40.50.150">
    <property type="entry name" value="Vaccinia Virus protein VP39"/>
    <property type="match status" value="1"/>
</dbReference>
<gene>
    <name evidence="2" type="ORF">BCF44_10881</name>
</gene>
<dbReference type="AlphaFoldDB" id="A0A3E0HFU4"/>
<proteinExistence type="predicted"/>
<dbReference type="OrthoDB" id="9805171at2"/>
<dbReference type="Proteomes" id="UP000256269">
    <property type="component" value="Unassembled WGS sequence"/>
</dbReference>
<feature type="domain" description="Methyltransferase type 11" evidence="1">
    <location>
        <begin position="39"/>
        <end position="133"/>
    </location>
</feature>
<dbReference type="PANTHER" id="PTHR42912">
    <property type="entry name" value="METHYLTRANSFERASE"/>
    <property type="match status" value="1"/>
</dbReference>
<keyword evidence="2" id="KW-0808">Transferase</keyword>